<evidence type="ECO:0000313" key="2">
    <source>
        <dbReference type="Proteomes" id="UP001458880"/>
    </source>
</evidence>
<keyword evidence="2" id="KW-1185">Reference proteome</keyword>
<comment type="caution">
    <text evidence="1">The sequence shown here is derived from an EMBL/GenBank/DDBJ whole genome shotgun (WGS) entry which is preliminary data.</text>
</comment>
<sequence>MAYTLATRNHIKHPFGGNMADRAWLKLFLQRHKDLSMLLSLLLKLKIFTDAAIIAAEIEAEKTSTGALDNTSDEEEEILVATSTAVNWNKHGNSDIPPDFFSCA</sequence>
<organism evidence="1 2">
    <name type="scientific">Popillia japonica</name>
    <name type="common">Japanese beetle</name>
    <dbReference type="NCBI Taxonomy" id="7064"/>
    <lineage>
        <taxon>Eukaryota</taxon>
        <taxon>Metazoa</taxon>
        <taxon>Ecdysozoa</taxon>
        <taxon>Arthropoda</taxon>
        <taxon>Hexapoda</taxon>
        <taxon>Insecta</taxon>
        <taxon>Pterygota</taxon>
        <taxon>Neoptera</taxon>
        <taxon>Endopterygota</taxon>
        <taxon>Coleoptera</taxon>
        <taxon>Polyphaga</taxon>
        <taxon>Scarabaeiformia</taxon>
        <taxon>Scarabaeidae</taxon>
        <taxon>Rutelinae</taxon>
        <taxon>Popillia</taxon>
    </lineage>
</organism>
<proteinExistence type="predicted"/>
<accession>A0AAW1N583</accession>
<evidence type="ECO:0000313" key="1">
    <source>
        <dbReference type="EMBL" id="KAK9753860.1"/>
    </source>
</evidence>
<gene>
    <name evidence="1" type="ORF">QE152_g1711</name>
</gene>
<evidence type="ECO:0008006" key="3">
    <source>
        <dbReference type="Google" id="ProtNLM"/>
    </source>
</evidence>
<dbReference type="AlphaFoldDB" id="A0AAW1N583"/>
<name>A0AAW1N583_POPJA</name>
<protein>
    <recommendedName>
        <fullName evidence="3">Transposase</fullName>
    </recommendedName>
</protein>
<dbReference type="EMBL" id="JASPKY010000009">
    <property type="protein sequence ID" value="KAK9753860.1"/>
    <property type="molecule type" value="Genomic_DNA"/>
</dbReference>
<reference evidence="1 2" key="1">
    <citation type="journal article" date="2024" name="BMC Genomics">
        <title>De novo assembly and annotation of Popillia japonica's genome with initial clues to its potential as an invasive pest.</title>
        <authorList>
            <person name="Cucini C."/>
            <person name="Boschi S."/>
            <person name="Funari R."/>
            <person name="Cardaioli E."/>
            <person name="Iannotti N."/>
            <person name="Marturano G."/>
            <person name="Paoli F."/>
            <person name="Bruttini M."/>
            <person name="Carapelli A."/>
            <person name="Frati F."/>
            <person name="Nardi F."/>
        </authorList>
    </citation>
    <scope>NUCLEOTIDE SEQUENCE [LARGE SCALE GENOMIC DNA]</scope>
    <source>
        <strain evidence="1">DMR45628</strain>
    </source>
</reference>
<dbReference type="Proteomes" id="UP001458880">
    <property type="component" value="Unassembled WGS sequence"/>
</dbReference>